<dbReference type="Gene3D" id="3.40.190.150">
    <property type="entry name" value="Bordetella uptake gene, domain 1"/>
    <property type="match status" value="1"/>
</dbReference>
<gene>
    <name evidence="3" type="ORF">SM757_15880</name>
</gene>
<proteinExistence type="inferred from homology"/>
<dbReference type="Pfam" id="PF03401">
    <property type="entry name" value="TctC"/>
    <property type="match status" value="1"/>
</dbReference>
<evidence type="ECO:0000256" key="1">
    <source>
        <dbReference type="ARBA" id="ARBA00006987"/>
    </source>
</evidence>
<name>A0ABU5IIV8_9BURK</name>
<organism evidence="3 4">
    <name type="scientific">Azohydromonas lata</name>
    <dbReference type="NCBI Taxonomy" id="45677"/>
    <lineage>
        <taxon>Bacteria</taxon>
        <taxon>Pseudomonadati</taxon>
        <taxon>Pseudomonadota</taxon>
        <taxon>Betaproteobacteria</taxon>
        <taxon>Burkholderiales</taxon>
        <taxon>Sphaerotilaceae</taxon>
        <taxon>Azohydromonas</taxon>
    </lineage>
</organism>
<comment type="similarity">
    <text evidence="1">Belongs to the UPF0065 (bug) family.</text>
</comment>
<keyword evidence="4" id="KW-1185">Reference proteome</keyword>
<dbReference type="InterPro" id="IPR005064">
    <property type="entry name" value="BUG"/>
</dbReference>
<evidence type="ECO:0000313" key="4">
    <source>
        <dbReference type="Proteomes" id="UP001293718"/>
    </source>
</evidence>
<dbReference type="EMBL" id="JAXOJX010000025">
    <property type="protein sequence ID" value="MDZ5458058.1"/>
    <property type="molecule type" value="Genomic_DNA"/>
</dbReference>
<reference evidence="3 4" key="1">
    <citation type="submission" date="2023-11" db="EMBL/GenBank/DDBJ databases">
        <title>Draft genome of Azohydromonas lata strain H1 (DSM1123), a polyhydroxyalkanoate producer.</title>
        <authorList>
            <person name="Traversa D."/>
            <person name="D'Addabbo P."/>
            <person name="Pazzani C."/>
            <person name="Manzari C."/>
            <person name="Chiara M."/>
            <person name="Scrascia M."/>
        </authorList>
    </citation>
    <scope>NUCLEOTIDE SEQUENCE [LARGE SCALE GENOMIC DNA]</scope>
    <source>
        <strain evidence="3 4">H1</strain>
    </source>
</reference>
<dbReference type="Proteomes" id="UP001293718">
    <property type="component" value="Unassembled WGS sequence"/>
</dbReference>
<feature type="chain" id="PRO_5045647537" evidence="2">
    <location>
        <begin position="26"/>
        <end position="329"/>
    </location>
</feature>
<dbReference type="SUPFAM" id="SSF53850">
    <property type="entry name" value="Periplasmic binding protein-like II"/>
    <property type="match status" value="1"/>
</dbReference>
<accession>A0ABU5IIV8</accession>
<dbReference type="PANTHER" id="PTHR42928:SF5">
    <property type="entry name" value="BLR1237 PROTEIN"/>
    <property type="match status" value="1"/>
</dbReference>
<feature type="signal peptide" evidence="2">
    <location>
        <begin position="1"/>
        <end position="25"/>
    </location>
</feature>
<evidence type="ECO:0000256" key="2">
    <source>
        <dbReference type="SAM" id="SignalP"/>
    </source>
</evidence>
<sequence>MHLRLLGRRWAAALMALLLPLAAQADTAGSGTFPHAAVRVLVPNTPGSAADVAARFVATRLAEAWQQPVTVENKAGAGGIVAADAVAKSAADGHTLLLGADGPITILPSLQAPLPYNPRRDLVPVVSLGETDFVLVAHPRTGWQRLSDFIAAARREPGRINYASAGNGSPQQFAMETLKQAAGIHVTHIPYRGGPLGLSDVVAGQVELMFIAVGPALPHIRSGRLVALASGGEQRHPLLPELPTVAETYKGFRAGTWFGLFAPAGTPAATVAAIAAQTHQLLLQPQAQTELAAQGIRATGYPADKFQGLVRQEADRFAALVRTVGLKHE</sequence>
<dbReference type="PIRSF" id="PIRSF017082">
    <property type="entry name" value="YflP"/>
    <property type="match status" value="1"/>
</dbReference>
<dbReference type="Gene3D" id="3.40.190.10">
    <property type="entry name" value="Periplasmic binding protein-like II"/>
    <property type="match status" value="1"/>
</dbReference>
<protein>
    <submittedName>
        <fullName evidence="3">Tripartite tricarboxylate transporter substrate-binding protein</fullName>
    </submittedName>
</protein>
<comment type="caution">
    <text evidence="3">The sequence shown here is derived from an EMBL/GenBank/DDBJ whole genome shotgun (WGS) entry which is preliminary data.</text>
</comment>
<keyword evidence="2" id="KW-0732">Signal</keyword>
<evidence type="ECO:0000313" key="3">
    <source>
        <dbReference type="EMBL" id="MDZ5458058.1"/>
    </source>
</evidence>
<dbReference type="RefSeq" id="WP_322466236.1">
    <property type="nucleotide sequence ID" value="NZ_JAXOJX010000025.1"/>
</dbReference>
<dbReference type="PANTHER" id="PTHR42928">
    <property type="entry name" value="TRICARBOXYLATE-BINDING PROTEIN"/>
    <property type="match status" value="1"/>
</dbReference>
<dbReference type="InterPro" id="IPR042100">
    <property type="entry name" value="Bug_dom1"/>
</dbReference>